<protein>
    <submittedName>
        <fullName evidence="6">Phospholipase</fullName>
    </submittedName>
</protein>
<feature type="domain" description="PNPLA" evidence="5">
    <location>
        <begin position="10"/>
        <end position="168"/>
    </location>
</feature>
<dbReference type="GO" id="GO:0016042">
    <property type="term" value="P:lipid catabolic process"/>
    <property type="evidence" value="ECO:0007669"/>
    <property type="project" value="UniProtKB-UniRule"/>
</dbReference>
<reference evidence="6 7" key="1">
    <citation type="submission" date="2018-08" db="EMBL/GenBank/DDBJ databases">
        <title>A genome reference for cultivated species of the human gut microbiota.</title>
        <authorList>
            <person name="Zou Y."/>
            <person name="Xue W."/>
            <person name="Luo G."/>
        </authorList>
    </citation>
    <scope>NUCLEOTIDE SEQUENCE [LARGE SCALE GENOMIC DNA]</scope>
    <source>
        <strain evidence="6 7">AM42-38</strain>
    </source>
</reference>
<dbReference type="GO" id="GO:0016787">
    <property type="term" value="F:hydrolase activity"/>
    <property type="evidence" value="ECO:0007669"/>
    <property type="project" value="UniProtKB-UniRule"/>
</dbReference>
<organism evidence="6 7">
    <name type="scientific">Phocaeicola coprophilus</name>
    <dbReference type="NCBI Taxonomy" id="387090"/>
    <lineage>
        <taxon>Bacteria</taxon>
        <taxon>Pseudomonadati</taxon>
        <taxon>Bacteroidota</taxon>
        <taxon>Bacteroidia</taxon>
        <taxon>Bacteroidales</taxon>
        <taxon>Bacteroidaceae</taxon>
        <taxon>Phocaeicola</taxon>
    </lineage>
</organism>
<proteinExistence type="predicted"/>
<dbReference type="InterPro" id="IPR050301">
    <property type="entry name" value="NTE"/>
</dbReference>
<dbReference type="Gene3D" id="3.40.1090.10">
    <property type="entry name" value="Cytosolic phospholipase A2 catalytic domain"/>
    <property type="match status" value="1"/>
</dbReference>
<comment type="caution">
    <text evidence="4">Lacks conserved residue(s) required for the propagation of feature annotation.</text>
</comment>
<name>A0A413T200_9BACT</name>
<dbReference type="Proteomes" id="UP000283855">
    <property type="component" value="Unassembled WGS sequence"/>
</dbReference>
<dbReference type="SUPFAM" id="SSF52151">
    <property type="entry name" value="FabD/lysophospholipase-like"/>
    <property type="match status" value="1"/>
</dbReference>
<dbReference type="InterPro" id="IPR016035">
    <property type="entry name" value="Acyl_Trfase/lysoPLipase"/>
</dbReference>
<comment type="caution">
    <text evidence="6">The sequence shown here is derived from an EMBL/GenBank/DDBJ whole genome shotgun (WGS) entry which is preliminary data.</text>
</comment>
<dbReference type="InterPro" id="IPR002641">
    <property type="entry name" value="PNPLA_dom"/>
</dbReference>
<feature type="short sequence motif" description="GXSXG" evidence="4">
    <location>
        <begin position="41"/>
        <end position="45"/>
    </location>
</feature>
<keyword evidence="3 4" id="KW-0443">Lipid metabolism</keyword>
<dbReference type="CDD" id="cd07205">
    <property type="entry name" value="Pat_PNPLA6_PNPLA7_NTE1_like"/>
    <property type="match status" value="1"/>
</dbReference>
<dbReference type="AlphaFoldDB" id="A0A413T200"/>
<evidence type="ECO:0000259" key="5">
    <source>
        <dbReference type="PROSITE" id="PS51635"/>
    </source>
</evidence>
<sequence length="267" mass="29701">MTALKYHTGFALSGGFIRGIAHLGMLQALFENNIRPDILSGTSAGAIASAFIADGREPFEVMELFAGQSFINLAKIHPSKESLLRMDYFTDFLKKNLRAKRIEDLQMPVVITATDFDNGKSIHFTQGELTRRIAASCCIPVLFKPVVINKVHYVDGGVFMNIPVSPIRPLCEKVLALNVFKLNASAYSQNIVSIALRAYHFMFEANTLSELSQADLVIAPDGLENFANYQLDKTEDIFSLGYFAALKAIEEQAELRNLKNYNKEILV</sequence>
<dbReference type="RefSeq" id="WP_118400171.1">
    <property type="nucleotide sequence ID" value="NZ_CABJGD010000008.1"/>
</dbReference>
<dbReference type="Pfam" id="PF01734">
    <property type="entry name" value="Patatin"/>
    <property type="match status" value="1"/>
</dbReference>
<keyword evidence="2 4" id="KW-0442">Lipid degradation</keyword>
<evidence type="ECO:0000256" key="3">
    <source>
        <dbReference type="ARBA" id="ARBA00023098"/>
    </source>
</evidence>
<feature type="active site" description="Nucleophile" evidence="4">
    <location>
        <position position="43"/>
    </location>
</feature>
<feature type="short sequence motif" description="DGA/G" evidence="4">
    <location>
        <begin position="155"/>
        <end position="157"/>
    </location>
</feature>
<feature type="active site" description="Proton acceptor" evidence="4">
    <location>
        <position position="155"/>
    </location>
</feature>
<evidence type="ECO:0000313" key="6">
    <source>
        <dbReference type="EMBL" id="RHA76994.1"/>
    </source>
</evidence>
<dbReference type="PROSITE" id="PS51635">
    <property type="entry name" value="PNPLA"/>
    <property type="match status" value="1"/>
</dbReference>
<dbReference type="PANTHER" id="PTHR14226:SF78">
    <property type="entry name" value="SLR0060 PROTEIN"/>
    <property type="match status" value="1"/>
</dbReference>
<keyword evidence="1 4" id="KW-0378">Hydrolase</keyword>
<evidence type="ECO:0000256" key="4">
    <source>
        <dbReference type="PROSITE-ProRule" id="PRU01161"/>
    </source>
</evidence>
<accession>A0A413T200</accession>
<dbReference type="PANTHER" id="PTHR14226">
    <property type="entry name" value="NEUROPATHY TARGET ESTERASE/SWISS CHEESE D.MELANOGASTER"/>
    <property type="match status" value="1"/>
</dbReference>
<dbReference type="EMBL" id="QSFT01000008">
    <property type="protein sequence ID" value="RHA76994.1"/>
    <property type="molecule type" value="Genomic_DNA"/>
</dbReference>
<evidence type="ECO:0000256" key="2">
    <source>
        <dbReference type="ARBA" id="ARBA00022963"/>
    </source>
</evidence>
<evidence type="ECO:0000256" key="1">
    <source>
        <dbReference type="ARBA" id="ARBA00022801"/>
    </source>
</evidence>
<gene>
    <name evidence="6" type="ORF">DW921_05625</name>
</gene>
<evidence type="ECO:0000313" key="7">
    <source>
        <dbReference type="Proteomes" id="UP000283855"/>
    </source>
</evidence>